<dbReference type="Gene3D" id="3.40.50.10950">
    <property type="match status" value="1"/>
</dbReference>
<dbReference type="Pfam" id="PF01515">
    <property type="entry name" value="PTA_PTB"/>
    <property type="match status" value="1"/>
</dbReference>
<comment type="caution">
    <text evidence="6">The sequence shown here is derived from an EMBL/GenBank/DDBJ whole genome shotgun (WGS) entry which is preliminary data.</text>
</comment>
<keyword evidence="3" id="KW-0012">Acyltransferase</keyword>
<keyword evidence="7" id="KW-1185">Reference proteome</keyword>
<evidence type="ECO:0000256" key="3">
    <source>
        <dbReference type="ARBA" id="ARBA00023315"/>
    </source>
</evidence>
<evidence type="ECO:0000259" key="5">
    <source>
        <dbReference type="Pfam" id="PF01515"/>
    </source>
</evidence>
<dbReference type="AlphaFoldDB" id="A0A365YCA8"/>
<dbReference type="InterPro" id="IPR050500">
    <property type="entry name" value="Phos_Acetyltrans/Butyryltrans"/>
</dbReference>
<evidence type="ECO:0000256" key="1">
    <source>
        <dbReference type="ARBA" id="ARBA00005656"/>
    </source>
</evidence>
<gene>
    <name evidence="6" type="ORF">C1H84_13305</name>
</gene>
<feature type="region of interest" description="Disordered" evidence="4">
    <location>
        <begin position="312"/>
        <end position="331"/>
    </location>
</feature>
<dbReference type="PANTHER" id="PTHR43356">
    <property type="entry name" value="PHOSPHATE ACETYLTRANSFERASE"/>
    <property type="match status" value="1"/>
</dbReference>
<dbReference type="PANTHER" id="PTHR43356:SF1">
    <property type="entry name" value="PHOSPHATE ACETYLTRANSFERASE EUTD"/>
    <property type="match status" value="1"/>
</dbReference>
<dbReference type="InterPro" id="IPR042113">
    <property type="entry name" value="P_AcTrfase_dom1"/>
</dbReference>
<dbReference type="InterPro" id="IPR002505">
    <property type="entry name" value="PTA_PTB"/>
</dbReference>
<comment type="similarity">
    <text evidence="1">Belongs to the phosphate acetyltransferase and butyryltransferase family.</text>
</comment>
<proteinExistence type="inferred from homology"/>
<evidence type="ECO:0000256" key="2">
    <source>
        <dbReference type="ARBA" id="ARBA00022679"/>
    </source>
</evidence>
<evidence type="ECO:0000313" key="7">
    <source>
        <dbReference type="Proteomes" id="UP000252167"/>
    </source>
</evidence>
<name>A0A365YCA8_9MICC</name>
<reference evidence="6 7" key="1">
    <citation type="submission" date="2018-01" db="EMBL/GenBank/DDBJ databases">
        <title>Glutamicibacter soli strain NHPC-3 Whole genome sequence and assembly.</title>
        <authorList>
            <person name="Choudhury P."/>
            <person name="Gupta D."/>
            <person name="Sengupta K."/>
            <person name="Jawed A."/>
            <person name="Sultana N."/>
            <person name="Saha P."/>
        </authorList>
    </citation>
    <scope>NUCLEOTIDE SEQUENCE [LARGE SCALE GENOMIC DNA]</scope>
    <source>
        <strain evidence="6 7">NHPC-3</strain>
    </source>
</reference>
<dbReference type="PIRSF" id="PIRSF000428">
    <property type="entry name" value="P_Ac_trans"/>
    <property type="match status" value="1"/>
</dbReference>
<dbReference type="EMBL" id="POAF01000006">
    <property type="protein sequence ID" value="RBM00248.1"/>
    <property type="molecule type" value="Genomic_DNA"/>
</dbReference>
<dbReference type="InterPro" id="IPR012147">
    <property type="entry name" value="P_Ac_Bu_trans"/>
</dbReference>
<sequence length="331" mass="34172">MLHERFARVRAGGGAQRIILPEGDDARVRQAADILRSLGAEPRLLGGSSSGAARQDLVQLRSSAVLEHLERALGARGPEALPEALEDPLAVSMAAVAAGEAQAVVAGATCPTSQVMRMAFRVVGPSTPGGTVSSSFLMRLSSGEYQCFGDCAVIPDPTVEQLAQIAIATADSFRALTGGEPRVAMLSFSTAGSAEHASVSVVREATARVRALRPGLCIDGELQFDAAADQLVAAAKAPDSAVAGRANVYIFPNLAAGNIGYKITQRLAGAQAYGPILQGLAAPVNDLSRGASVSDIVNVSLISLVQAAAYNPPGGETRRESGPHHQRARFS</sequence>
<dbReference type="InterPro" id="IPR042112">
    <property type="entry name" value="P_AcTrfase_dom2"/>
</dbReference>
<dbReference type="Proteomes" id="UP000252167">
    <property type="component" value="Unassembled WGS sequence"/>
</dbReference>
<feature type="domain" description="Phosphate acetyl/butaryl transferase" evidence="5">
    <location>
        <begin position="13"/>
        <end position="302"/>
    </location>
</feature>
<accession>A0A365YCA8</accession>
<protein>
    <submittedName>
        <fullName evidence="6">Recombinase</fullName>
    </submittedName>
</protein>
<evidence type="ECO:0000256" key="4">
    <source>
        <dbReference type="SAM" id="MobiDB-lite"/>
    </source>
</evidence>
<keyword evidence="2" id="KW-0808">Transferase</keyword>
<dbReference type="Gene3D" id="3.40.50.10750">
    <property type="entry name" value="Isocitrate/Isopropylmalate dehydrogenase-like"/>
    <property type="match status" value="1"/>
</dbReference>
<dbReference type="GO" id="GO:0016746">
    <property type="term" value="F:acyltransferase activity"/>
    <property type="evidence" value="ECO:0007669"/>
    <property type="project" value="UniProtKB-KW"/>
</dbReference>
<evidence type="ECO:0000313" key="6">
    <source>
        <dbReference type="EMBL" id="RBM00248.1"/>
    </source>
</evidence>
<organism evidence="6 7">
    <name type="scientific">Glutamicibacter soli</name>
    <dbReference type="NCBI Taxonomy" id="453836"/>
    <lineage>
        <taxon>Bacteria</taxon>
        <taxon>Bacillati</taxon>
        <taxon>Actinomycetota</taxon>
        <taxon>Actinomycetes</taxon>
        <taxon>Micrococcales</taxon>
        <taxon>Micrococcaceae</taxon>
        <taxon>Glutamicibacter</taxon>
    </lineage>
</organism>
<dbReference type="SUPFAM" id="SSF53659">
    <property type="entry name" value="Isocitrate/Isopropylmalate dehydrogenase-like"/>
    <property type="match status" value="1"/>
</dbReference>